<dbReference type="KEGG" id="palr:HGI30_19925"/>
<dbReference type="RefSeq" id="WP_168909114.1">
    <property type="nucleotide sequence ID" value="NZ_CP051428.1"/>
</dbReference>
<dbReference type="Proteomes" id="UP000502136">
    <property type="component" value="Chromosome"/>
</dbReference>
<sequence>MNFLNEDFKFYDYFNGKPMKEDWVPFEVRHLSKKSLPTDCTGVGGGVPIISERALTVLQPMIDRNVEVLPFIHPEKPYYAINVTTVLEALDYEKAIYTRNPRYPQVITDIERYAFRPEIIGDNAIFKTPEFRGTEVYVTDTFKQAVEAADLKGFAFFLLWDSEQEEQGGAATETEPEEVGEQFSFDEAQKRIEDGTVVASGEWRLKKDGDGELLLGRLYANGELSWIAPIYYPPILLDLKWHVVRETEDL</sequence>
<dbReference type="EMBL" id="CP051428">
    <property type="protein sequence ID" value="QJC53577.1"/>
    <property type="molecule type" value="Genomic_DNA"/>
</dbReference>
<evidence type="ECO:0000313" key="3">
    <source>
        <dbReference type="Proteomes" id="UP000502136"/>
    </source>
</evidence>
<dbReference type="Pfam" id="PF07791">
    <property type="entry name" value="Imm11"/>
    <property type="match status" value="1"/>
</dbReference>
<name>A0A6H2H1P8_9BACL</name>
<dbReference type="AlphaFoldDB" id="A0A6H2H1P8"/>
<gene>
    <name evidence="2" type="ORF">HGI30_19925</name>
</gene>
<reference evidence="2 3" key="1">
    <citation type="submission" date="2020-04" db="EMBL/GenBank/DDBJ databases">
        <title>Novel Paenibacillus strain UniB2 isolated from commercial digestive syrup.</title>
        <authorList>
            <person name="Thorat V."/>
            <person name="Kirdat K."/>
            <person name="Tiwarekar B."/>
            <person name="Yadav A."/>
        </authorList>
    </citation>
    <scope>NUCLEOTIDE SEQUENCE [LARGE SCALE GENOMIC DNA]</scope>
    <source>
        <strain evidence="2 3">UniB2</strain>
    </source>
</reference>
<evidence type="ECO:0000313" key="2">
    <source>
        <dbReference type="EMBL" id="QJC53577.1"/>
    </source>
</evidence>
<accession>A0A6H2H1P8</accession>
<proteinExistence type="predicted"/>
<dbReference type="InterPro" id="IPR012433">
    <property type="entry name" value="Imm11"/>
</dbReference>
<feature type="domain" description="Immunity MXAN-0049 protein" evidence="1">
    <location>
        <begin position="32"/>
        <end position="156"/>
    </location>
</feature>
<organism evidence="2 3">
    <name type="scientific">Paenibacillus albicereus</name>
    <dbReference type="NCBI Taxonomy" id="2726185"/>
    <lineage>
        <taxon>Bacteria</taxon>
        <taxon>Bacillati</taxon>
        <taxon>Bacillota</taxon>
        <taxon>Bacilli</taxon>
        <taxon>Bacillales</taxon>
        <taxon>Paenibacillaceae</taxon>
        <taxon>Paenibacillus</taxon>
    </lineage>
</organism>
<keyword evidence="3" id="KW-1185">Reference proteome</keyword>
<protein>
    <recommendedName>
        <fullName evidence="1">Immunity MXAN-0049 protein domain-containing protein</fullName>
    </recommendedName>
</protein>
<evidence type="ECO:0000259" key="1">
    <source>
        <dbReference type="Pfam" id="PF07791"/>
    </source>
</evidence>